<dbReference type="PANTHER" id="PTHR35517:SF1">
    <property type="entry name" value="PROTEIN ARGININE N-METHYLTRANSFERASE SFM1"/>
    <property type="match status" value="1"/>
</dbReference>
<dbReference type="GO" id="GO:0035241">
    <property type="term" value="F:protein-arginine omega-N monomethyltransferase activity"/>
    <property type="evidence" value="ECO:0007669"/>
    <property type="project" value="TreeGrafter"/>
</dbReference>
<dbReference type="EMBL" id="JNVN01001463">
    <property type="protein sequence ID" value="KHJ33393.1"/>
    <property type="molecule type" value="Genomic_DNA"/>
</dbReference>
<reference evidence="1 2" key="1">
    <citation type="journal article" date="2014" name="BMC Genomics">
        <title>Adaptive genomic structural variation in the grape powdery mildew pathogen, Erysiphe necator.</title>
        <authorList>
            <person name="Jones L."/>
            <person name="Riaz S."/>
            <person name="Morales-Cruz A."/>
            <person name="Amrine K.C."/>
            <person name="McGuire B."/>
            <person name="Gubler W.D."/>
            <person name="Walker M.A."/>
            <person name="Cantu D."/>
        </authorList>
    </citation>
    <scope>NUCLEOTIDE SEQUENCE [LARGE SCALE GENOMIC DNA]</scope>
    <source>
        <strain evidence="2">c</strain>
    </source>
</reference>
<accession>A0A0B1P545</accession>
<dbReference type="Pfam" id="PF04252">
    <property type="entry name" value="SFM1-like"/>
    <property type="match status" value="1"/>
</dbReference>
<dbReference type="STRING" id="52586.A0A0B1P545"/>
<dbReference type="HOGENOM" id="CLU_080487_2_0_1"/>
<evidence type="ECO:0000313" key="2">
    <source>
        <dbReference type="Proteomes" id="UP000030854"/>
    </source>
</evidence>
<evidence type="ECO:0000313" key="1">
    <source>
        <dbReference type="EMBL" id="KHJ33393.1"/>
    </source>
</evidence>
<organism evidence="1 2">
    <name type="scientific">Uncinula necator</name>
    <name type="common">Grape powdery mildew</name>
    <dbReference type="NCBI Taxonomy" id="52586"/>
    <lineage>
        <taxon>Eukaryota</taxon>
        <taxon>Fungi</taxon>
        <taxon>Dikarya</taxon>
        <taxon>Ascomycota</taxon>
        <taxon>Pezizomycotina</taxon>
        <taxon>Leotiomycetes</taxon>
        <taxon>Erysiphales</taxon>
        <taxon>Erysiphaceae</taxon>
        <taxon>Erysiphe</taxon>
    </lineage>
</organism>
<proteinExistence type="predicted"/>
<dbReference type="AlphaFoldDB" id="A0A0B1P545"/>
<dbReference type="OrthoDB" id="373498at2759"/>
<comment type="caution">
    <text evidence="1">The sequence shown here is derived from an EMBL/GenBank/DDBJ whole genome shotgun (WGS) entry which is preliminary data.</text>
</comment>
<gene>
    <name evidence="1" type="ORF">EV44_g3059</name>
</gene>
<keyword evidence="2" id="KW-1185">Reference proteome</keyword>
<name>A0A0B1P545_UNCNE</name>
<dbReference type="Proteomes" id="UP000030854">
    <property type="component" value="Unassembled WGS sequence"/>
</dbReference>
<dbReference type="PANTHER" id="PTHR35517">
    <property type="entry name" value="PROTEIN ARGININE N-METHYLTRANSFERASE SFM1"/>
    <property type="match status" value="1"/>
</dbReference>
<protein>
    <submittedName>
        <fullName evidence="1">Putative duf431 domain-containing protein</fullName>
    </submittedName>
</protein>
<dbReference type="InterPro" id="IPR007364">
    <property type="entry name" value="SFM1-like"/>
</dbReference>
<sequence>MTFKKYIVEHLDHELGPWSELEYLTIAKECHEAGDLFCLSSVPISLVLPDYLENTPGFTADNRSVEIMHATDKEKVCLLDPSAPKQLQPEDGDAYNVFLFGGILVRR</sequence>